<evidence type="ECO:0000256" key="3">
    <source>
        <dbReference type="ARBA" id="ARBA00023216"/>
    </source>
</evidence>
<evidence type="ECO:0000256" key="2">
    <source>
        <dbReference type="ARBA" id="ARBA00022737"/>
    </source>
</evidence>
<evidence type="ECO:0000256" key="1">
    <source>
        <dbReference type="ARBA" id="ARBA00007831"/>
    </source>
</evidence>
<reference evidence="5 6" key="1">
    <citation type="submission" date="2023-05" db="EMBL/GenBank/DDBJ databases">
        <title>B98-5 Cell Line De Novo Hybrid Assembly: An Optical Mapping Approach.</title>
        <authorList>
            <person name="Kananen K."/>
            <person name="Auerbach J.A."/>
            <person name="Kautto E."/>
            <person name="Blachly J.S."/>
        </authorList>
    </citation>
    <scope>NUCLEOTIDE SEQUENCE [LARGE SCALE GENOMIC DNA]</scope>
    <source>
        <strain evidence="5">B95-8</strain>
        <tissue evidence="5">Cell line</tissue>
    </source>
</reference>
<feature type="region of interest" description="Disordered" evidence="4">
    <location>
        <begin position="1"/>
        <end position="104"/>
    </location>
</feature>
<evidence type="ECO:0000313" key="5">
    <source>
        <dbReference type="EMBL" id="KAK2095330.1"/>
    </source>
</evidence>
<dbReference type="InterPro" id="IPR037104">
    <property type="entry name" value="Annexin_sf"/>
</dbReference>
<dbReference type="PROSITE" id="PS51897">
    <property type="entry name" value="ANNEXIN_2"/>
    <property type="match status" value="1"/>
</dbReference>
<accession>A0ABQ9UE81</accession>
<dbReference type="PANTHER" id="PTHR10502:SF175">
    <property type="entry name" value="ANNEXIN A13"/>
    <property type="match status" value="1"/>
</dbReference>
<keyword evidence="6" id="KW-1185">Reference proteome</keyword>
<dbReference type="InterPro" id="IPR018502">
    <property type="entry name" value="Annexin_repeat"/>
</dbReference>
<dbReference type="EMBL" id="JASSZA010000013">
    <property type="protein sequence ID" value="KAK2095330.1"/>
    <property type="molecule type" value="Genomic_DNA"/>
</dbReference>
<dbReference type="SUPFAM" id="SSF47874">
    <property type="entry name" value="Annexin"/>
    <property type="match status" value="1"/>
</dbReference>
<evidence type="ECO:0000313" key="6">
    <source>
        <dbReference type="Proteomes" id="UP001266305"/>
    </source>
</evidence>
<dbReference type="Gene3D" id="1.10.220.10">
    <property type="entry name" value="Annexin"/>
    <property type="match status" value="1"/>
</dbReference>
<proteinExistence type="inferred from homology"/>
<feature type="compositionally biased region" description="Polar residues" evidence="4">
    <location>
        <begin position="25"/>
        <end position="38"/>
    </location>
</feature>
<gene>
    <name evidence="5" type="ORF">P7K49_026746</name>
</gene>
<name>A0ABQ9UE81_SAGOE</name>
<keyword evidence="3" id="KW-0041">Annexin</keyword>
<comment type="similarity">
    <text evidence="1">Belongs to the annexin family.</text>
</comment>
<comment type="caution">
    <text evidence="5">The sequence shown here is derived from an EMBL/GenBank/DDBJ whole genome shotgun (WGS) entry which is preliminary data.</text>
</comment>
<dbReference type="Pfam" id="PF00191">
    <property type="entry name" value="Annexin"/>
    <property type="match status" value="1"/>
</dbReference>
<protein>
    <submittedName>
        <fullName evidence="5">Uncharacterized protein</fullName>
    </submittedName>
</protein>
<dbReference type="Proteomes" id="UP001266305">
    <property type="component" value="Unassembled WGS sequence"/>
</dbReference>
<evidence type="ECO:0000256" key="4">
    <source>
        <dbReference type="SAM" id="MobiDB-lite"/>
    </source>
</evidence>
<sequence>MDWKEKGEGAAQAQVMASGDLACPSFTQERSTSKTQSKARTRPSDPKRGRSHNTTLQLLPGELRDRTQSAQRSVEFVGDSGFSKLKGKKPSANRDEGDDVDKDLAGQDAKDLYDAGEGRWGTDELAFNEVLAKRSYKQLRATFQAYQIQSQAKQRSFPNCCIMQDYYSPWTSSPGRKNVKEEEPYTGAEHSDFRQTVIPTLSRATWKRTFGKTLWYSLAQIVCGPQELVEGSRGNPVEHFCGAAATQGSMLRKTKQRHLKEGQVEHNEDPGFQKTPREIASIRRACEGSMITLTTECLVPRTSIPAQN</sequence>
<organism evidence="5 6">
    <name type="scientific">Saguinus oedipus</name>
    <name type="common">Cotton-top tamarin</name>
    <name type="synonym">Oedipomidas oedipus</name>
    <dbReference type="NCBI Taxonomy" id="9490"/>
    <lineage>
        <taxon>Eukaryota</taxon>
        <taxon>Metazoa</taxon>
        <taxon>Chordata</taxon>
        <taxon>Craniata</taxon>
        <taxon>Vertebrata</taxon>
        <taxon>Euteleostomi</taxon>
        <taxon>Mammalia</taxon>
        <taxon>Eutheria</taxon>
        <taxon>Euarchontoglires</taxon>
        <taxon>Primates</taxon>
        <taxon>Haplorrhini</taxon>
        <taxon>Platyrrhini</taxon>
        <taxon>Cebidae</taxon>
        <taxon>Callitrichinae</taxon>
        <taxon>Saguinus</taxon>
    </lineage>
</organism>
<dbReference type="PANTHER" id="PTHR10502">
    <property type="entry name" value="ANNEXIN"/>
    <property type="match status" value="1"/>
</dbReference>
<keyword evidence="2" id="KW-0677">Repeat</keyword>